<dbReference type="OrthoDB" id="126235at2759"/>
<name>A0A225WDE1_9STRA</name>
<protein>
    <submittedName>
        <fullName evidence="1">Uncharacterized protein</fullName>
    </submittedName>
</protein>
<organism evidence="1 2">
    <name type="scientific">Phytophthora megakarya</name>
    <dbReference type="NCBI Taxonomy" id="4795"/>
    <lineage>
        <taxon>Eukaryota</taxon>
        <taxon>Sar</taxon>
        <taxon>Stramenopiles</taxon>
        <taxon>Oomycota</taxon>
        <taxon>Peronosporomycetes</taxon>
        <taxon>Peronosporales</taxon>
        <taxon>Peronosporaceae</taxon>
        <taxon>Phytophthora</taxon>
    </lineage>
</organism>
<reference evidence="2" key="1">
    <citation type="submission" date="2017-03" db="EMBL/GenBank/DDBJ databases">
        <title>Phytopthora megakarya and P. palmivora, two closely related causual agents of cacao black pod achieved similar genome size and gene model numbers by different mechanisms.</title>
        <authorList>
            <person name="Ali S."/>
            <person name="Shao J."/>
            <person name="Larry D.J."/>
            <person name="Kronmiller B."/>
            <person name="Shen D."/>
            <person name="Strem M.D."/>
            <person name="Melnick R.L."/>
            <person name="Guiltinan M.J."/>
            <person name="Tyler B.M."/>
            <person name="Meinhardt L.W."/>
            <person name="Bailey B.A."/>
        </authorList>
    </citation>
    <scope>NUCLEOTIDE SEQUENCE [LARGE SCALE GENOMIC DNA]</scope>
    <source>
        <strain evidence="2">zdho120</strain>
    </source>
</reference>
<dbReference type="Proteomes" id="UP000198211">
    <property type="component" value="Unassembled WGS sequence"/>
</dbReference>
<evidence type="ECO:0000313" key="2">
    <source>
        <dbReference type="Proteomes" id="UP000198211"/>
    </source>
</evidence>
<dbReference type="AlphaFoldDB" id="A0A225WDE1"/>
<evidence type="ECO:0000313" key="1">
    <source>
        <dbReference type="EMBL" id="OWZ15047.1"/>
    </source>
</evidence>
<sequence length="120" mass="14038">MTCIMAAVMPILLVVMENARRKEHFGLFEFLKGFWQLLLAEFCHEWLPYMLTRKSLRHVVYQRAVVMQLCTFRKRWSSALLVYSTSISLCGYMTYCCMRTTSTSTSTSSPSYFRCRTTSV</sequence>
<accession>A0A225WDE1</accession>
<proteinExistence type="predicted"/>
<comment type="caution">
    <text evidence="1">The sequence shown here is derived from an EMBL/GenBank/DDBJ whole genome shotgun (WGS) entry which is preliminary data.</text>
</comment>
<gene>
    <name evidence="1" type="ORF">PHMEG_00011382</name>
</gene>
<keyword evidence="2" id="KW-1185">Reference proteome</keyword>
<dbReference type="EMBL" id="NBNE01001204">
    <property type="protein sequence ID" value="OWZ15047.1"/>
    <property type="molecule type" value="Genomic_DNA"/>
</dbReference>